<dbReference type="PROSITE" id="PS00156">
    <property type="entry name" value="OMPDECASE"/>
    <property type="match status" value="1"/>
</dbReference>
<dbReference type="InterPro" id="IPR011995">
    <property type="entry name" value="OMPdecase_type-2"/>
</dbReference>
<feature type="domain" description="Orotidine 5'-phosphate decarboxylase" evidence="8">
    <location>
        <begin position="19"/>
        <end position="269"/>
    </location>
</feature>
<keyword evidence="4" id="KW-0665">Pyrimidine biosynthesis</keyword>
<evidence type="ECO:0000256" key="2">
    <source>
        <dbReference type="ARBA" id="ARBA00008847"/>
    </source>
</evidence>
<dbReference type="InterPro" id="IPR011060">
    <property type="entry name" value="RibuloseP-bd_barrel"/>
</dbReference>
<dbReference type="SUPFAM" id="SSF51366">
    <property type="entry name" value="Ribulose-phoshate binding barrel"/>
    <property type="match status" value="1"/>
</dbReference>
<dbReference type="InterPro" id="IPR018089">
    <property type="entry name" value="OMPdecase_AS"/>
</dbReference>
<dbReference type="NCBIfam" id="TIGR02127">
    <property type="entry name" value="pyrF_sub2"/>
    <property type="match status" value="1"/>
</dbReference>
<dbReference type="PANTHER" id="PTHR43375:SF1">
    <property type="entry name" value="OROTIDINE 5'-PHOSPHATE DECARBOXYLASE"/>
    <property type="match status" value="1"/>
</dbReference>
<name>A0A2H0UD67_9BACT</name>
<dbReference type="GO" id="GO:0044205">
    <property type="term" value="P:'de novo' UMP biosynthetic process"/>
    <property type="evidence" value="ECO:0007669"/>
    <property type="project" value="UniProtKB-UniPathway"/>
</dbReference>
<dbReference type="Proteomes" id="UP000231192">
    <property type="component" value="Unassembled WGS sequence"/>
</dbReference>
<comment type="caution">
    <text evidence="9">The sequence shown here is derived from an EMBL/GenBank/DDBJ whole genome shotgun (WGS) entry which is preliminary data.</text>
</comment>
<evidence type="ECO:0000313" key="10">
    <source>
        <dbReference type="Proteomes" id="UP000231192"/>
    </source>
</evidence>
<dbReference type="AlphaFoldDB" id="A0A2H0UD67"/>
<keyword evidence="3" id="KW-0210">Decarboxylase</keyword>
<protein>
    <recommendedName>
        <fullName evidence="7">Orotidine-5'-phosphate decarboxylase</fullName>
        <ecNumber evidence="7">4.1.1.23</ecNumber>
    </recommendedName>
</protein>
<proteinExistence type="inferred from homology"/>
<evidence type="ECO:0000256" key="3">
    <source>
        <dbReference type="ARBA" id="ARBA00022793"/>
    </source>
</evidence>
<reference evidence="10" key="1">
    <citation type="submission" date="2017-09" db="EMBL/GenBank/DDBJ databases">
        <title>Depth-based differentiation of microbial function through sediment-hosted aquifers and enrichment of novel symbionts in the deep terrestrial subsurface.</title>
        <authorList>
            <person name="Probst A.J."/>
            <person name="Ladd B."/>
            <person name="Jarett J.K."/>
            <person name="Geller-Mcgrath D.E."/>
            <person name="Sieber C.M.K."/>
            <person name="Emerson J.B."/>
            <person name="Anantharaman K."/>
            <person name="Thomas B.C."/>
            <person name="Malmstrom R."/>
            <person name="Stieglmeier M."/>
            <person name="Klingl A."/>
            <person name="Woyke T."/>
            <person name="Ryan C.M."/>
            <person name="Banfield J.F."/>
        </authorList>
    </citation>
    <scope>NUCLEOTIDE SEQUENCE [LARGE SCALE GENOMIC DNA]</scope>
</reference>
<keyword evidence="5" id="KW-0456">Lyase</keyword>
<dbReference type="InterPro" id="IPR013785">
    <property type="entry name" value="Aldolase_TIM"/>
</dbReference>
<dbReference type="EC" id="4.1.1.23" evidence="7"/>
<evidence type="ECO:0000256" key="7">
    <source>
        <dbReference type="NCBIfam" id="TIGR02127"/>
    </source>
</evidence>
<dbReference type="Pfam" id="PF00215">
    <property type="entry name" value="OMPdecase"/>
    <property type="match status" value="1"/>
</dbReference>
<evidence type="ECO:0000256" key="5">
    <source>
        <dbReference type="ARBA" id="ARBA00023239"/>
    </source>
</evidence>
<sequence>MSERNFRALLEKKWEEGKFLCIGLDSEFEKIPEAARERSVRETIVGFNRAIVDATKDLVCAYKPNPAFYEVYGDEGWKALRETIQYILEAAPEVPVILDAKRGDIGNTNKGYAESAFTHLRVDAITVHPYFGSEALSEFFEWTEKGIIVLCKSSNSGSGEIQNLKVDGTSIGQSASEPLYKLIARLIAGAWNAKGNACIMVGATYPEELAEVREIVGGMPILIPGIGAQNGDIEKTVQAGKDARGRGMIISAARAVIFASSGADFAKAASEKARELDSAIRKAL</sequence>
<dbReference type="SMART" id="SM00934">
    <property type="entry name" value="OMPdecase"/>
    <property type="match status" value="1"/>
</dbReference>
<dbReference type="CDD" id="cd04725">
    <property type="entry name" value="OMP_decarboxylase_like"/>
    <property type="match status" value="1"/>
</dbReference>
<evidence type="ECO:0000256" key="1">
    <source>
        <dbReference type="ARBA" id="ARBA00004861"/>
    </source>
</evidence>
<comment type="pathway">
    <text evidence="1">Pyrimidine metabolism; UMP biosynthesis via de novo pathway; UMP from orotate: step 2/2.</text>
</comment>
<dbReference type="UniPathway" id="UPA00070">
    <property type="reaction ID" value="UER00120"/>
</dbReference>
<evidence type="ECO:0000259" key="8">
    <source>
        <dbReference type="SMART" id="SM00934"/>
    </source>
</evidence>
<dbReference type="EMBL" id="PFBK01000008">
    <property type="protein sequence ID" value="PIR83725.1"/>
    <property type="molecule type" value="Genomic_DNA"/>
</dbReference>
<dbReference type="PANTHER" id="PTHR43375">
    <property type="entry name" value="OROTIDINE 5'-PHOSPHATE DECARBOXYLASE"/>
    <property type="match status" value="1"/>
</dbReference>
<dbReference type="Gene3D" id="3.20.20.70">
    <property type="entry name" value="Aldolase class I"/>
    <property type="match status" value="1"/>
</dbReference>
<evidence type="ECO:0000256" key="4">
    <source>
        <dbReference type="ARBA" id="ARBA00022975"/>
    </source>
</evidence>
<gene>
    <name evidence="9" type="primary">pyrF</name>
    <name evidence="9" type="ORF">COU18_03560</name>
</gene>
<organism evidence="9 10">
    <name type="scientific">Candidatus Kaiserbacteria bacterium CG10_big_fil_rev_8_21_14_0_10_51_14</name>
    <dbReference type="NCBI Taxonomy" id="1974610"/>
    <lineage>
        <taxon>Bacteria</taxon>
        <taxon>Candidatus Kaiseribacteriota</taxon>
    </lineage>
</organism>
<comment type="similarity">
    <text evidence="2">Belongs to the OMP decarboxylase family. Type 2 subfamily.</text>
</comment>
<dbReference type="InterPro" id="IPR001754">
    <property type="entry name" value="OMPdeCOase_dom"/>
</dbReference>
<accession>A0A2H0UD67</accession>
<dbReference type="GO" id="GO:0006207">
    <property type="term" value="P:'de novo' pyrimidine nucleobase biosynthetic process"/>
    <property type="evidence" value="ECO:0007669"/>
    <property type="project" value="InterPro"/>
</dbReference>
<evidence type="ECO:0000256" key="6">
    <source>
        <dbReference type="ARBA" id="ARBA00049157"/>
    </source>
</evidence>
<evidence type="ECO:0000313" key="9">
    <source>
        <dbReference type="EMBL" id="PIR83725.1"/>
    </source>
</evidence>
<dbReference type="GO" id="GO:0004590">
    <property type="term" value="F:orotidine-5'-phosphate decarboxylase activity"/>
    <property type="evidence" value="ECO:0007669"/>
    <property type="project" value="UniProtKB-UniRule"/>
</dbReference>
<comment type="catalytic activity">
    <reaction evidence="6">
        <text>orotidine 5'-phosphate + H(+) = UMP + CO2</text>
        <dbReference type="Rhea" id="RHEA:11596"/>
        <dbReference type="ChEBI" id="CHEBI:15378"/>
        <dbReference type="ChEBI" id="CHEBI:16526"/>
        <dbReference type="ChEBI" id="CHEBI:57538"/>
        <dbReference type="ChEBI" id="CHEBI:57865"/>
        <dbReference type="EC" id="4.1.1.23"/>
    </reaction>
</comment>